<gene>
    <name evidence="1" type="ORF">DPMN_039689</name>
</gene>
<proteinExistence type="predicted"/>
<sequence>MRWHSAVLAAVVASHPYSISSKGTLFTPGRRCSCLQTAHSLGKSLVQPQTSCSGTLVIIRSNSS</sequence>
<dbReference type="Proteomes" id="UP000828390">
    <property type="component" value="Unassembled WGS sequence"/>
</dbReference>
<dbReference type="AlphaFoldDB" id="A0A9D4CWC8"/>
<keyword evidence="2" id="KW-1185">Reference proteome</keyword>
<reference evidence="1" key="2">
    <citation type="submission" date="2020-11" db="EMBL/GenBank/DDBJ databases">
        <authorList>
            <person name="McCartney M.A."/>
            <person name="Auch B."/>
            <person name="Kono T."/>
            <person name="Mallez S."/>
            <person name="Becker A."/>
            <person name="Gohl D.M."/>
            <person name="Silverstein K.A.T."/>
            <person name="Koren S."/>
            <person name="Bechman K.B."/>
            <person name="Herman A."/>
            <person name="Abrahante J.E."/>
            <person name="Garbe J."/>
        </authorList>
    </citation>
    <scope>NUCLEOTIDE SEQUENCE</scope>
    <source>
        <strain evidence="1">Duluth1</strain>
        <tissue evidence="1">Whole animal</tissue>
    </source>
</reference>
<evidence type="ECO:0000313" key="1">
    <source>
        <dbReference type="EMBL" id="KAH3733264.1"/>
    </source>
</evidence>
<evidence type="ECO:0000313" key="2">
    <source>
        <dbReference type="Proteomes" id="UP000828390"/>
    </source>
</evidence>
<protein>
    <submittedName>
        <fullName evidence="1">Uncharacterized protein</fullName>
    </submittedName>
</protein>
<dbReference type="EMBL" id="JAIWYP010000011">
    <property type="protein sequence ID" value="KAH3733264.1"/>
    <property type="molecule type" value="Genomic_DNA"/>
</dbReference>
<comment type="caution">
    <text evidence="1">The sequence shown here is derived from an EMBL/GenBank/DDBJ whole genome shotgun (WGS) entry which is preliminary data.</text>
</comment>
<name>A0A9D4CWC8_DREPO</name>
<reference evidence="1" key="1">
    <citation type="journal article" date="2019" name="bioRxiv">
        <title>The Genome of the Zebra Mussel, Dreissena polymorpha: A Resource for Invasive Species Research.</title>
        <authorList>
            <person name="McCartney M.A."/>
            <person name="Auch B."/>
            <person name="Kono T."/>
            <person name="Mallez S."/>
            <person name="Zhang Y."/>
            <person name="Obille A."/>
            <person name="Becker A."/>
            <person name="Abrahante J.E."/>
            <person name="Garbe J."/>
            <person name="Badalamenti J.P."/>
            <person name="Herman A."/>
            <person name="Mangelson H."/>
            <person name="Liachko I."/>
            <person name="Sullivan S."/>
            <person name="Sone E.D."/>
            <person name="Koren S."/>
            <person name="Silverstein K.A.T."/>
            <person name="Beckman K.B."/>
            <person name="Gohl D.M."/>
        </authorList>
    </citation>
    <scope>NUCLEOTIDE SEQUENCE</scope>
    <source>
        <strain evidence="1">Duluth1</strain>
        <tissue evidence="1">Whole animal</tissue>
    </source>
</reference>
<accession>A0A9D4CWC8</accession>
<organism evidence="1 2">
    <name type="scientific">Dreissena polymorpha</name>
    <name type="common">Zebra mussel</name>
    <name type="synonym">Mytilus polymorpha</name>
    <dbReference type="NCBI Taxonomy" id="45954"/>
    <lineage>
        <taxon>Eukaryota</taxon>
        <taxon>Metazoa</taxon>
        <taxon>Spiralia</taxon>
        <taxon>Lophotrochozoa</taxon>
        <taxon>Mollusca</taxon>
        <taxon>Bivalvia</taxon>
        <taxon>Autobranchia</taxon>
        <taxon>Heteroconchia</taxon>
        <taxon>Euheterodonta</taxon>
        <taxon>Imparidentia</taxon>
        <taxon>Neoheterodontei</taxon>
        <taxon>Myida</taxon>
        <taxon>Dreissenoidea</taxon>
        <taxon>Dreissenidae</taxon>
        <taxon>Dreissena</taxon>
    </lineage>
</organism>